<dbReference type="Gene3D" id="3.40.50.720">
    <property type="entry name" value="NAD(P)-binding Rossmann-like Domain"/>
    <property type="match status" value="1"/>
</dbReference>
<dbReference type="PANTHER" id="PTHR43861:SF5">
    <property type="entry name" value="BLL5978 PROTEIN"/>
    <property type="match status" value="1"/>
</dbReference>
<name>A0A1M5IPP5_9BRAD</name>
<dbReference type="AlphaFoldDB" id="A0A1M5IPP5"/>
<dbReference type="InterPro" id="IPR013691">
    <property type="entry name" value="MeTrfase_14"/>
</dbReference>
<feature type="domain" description="Methyltransferase putative zinc binding" evidence="1">
    <location>
        <begin position="15"/>
        <end position="76"/>
    </location>
</feature>
<dbReference type="InterPro" id="IPR029063">
    <property type="entry name" value="SAM-dependent_MTases_sf"/>
</dbReference>
<dbReference type="InterPro" id="IPR013630">
    <property type="entry name" value="Methyltransf_Zn-bd_dom_put"/>
</dbReference>
<dbReference type="PANTHER" id="PTHR43861">
    <property type="entry name" value="TRANS-ACONITATE 2-METHYLTRANSFERASE-RELATED"/>
    <property type="match status" value="1"/>
</dbReference>
<dbReference type="OrthoDB" id="9815644at2"/>
<evidence type="ECO:0000259" key="2">
    <source>
        <dbReference type="Pfam" id="PF08484"/>
    </source>
</evidence>
<reference evidence="3 4" key="1">
    <citation type="submission" date="2016-11" db="EMBL/GenBank/DDBJ databases">
        <authorList>
            <person name="Jaros S."/>
            <person name="Januszkiewicz K."/>
            <person name="Wedrychowicz H."/>
        </authorList>
    </citation>
    <scope>NUCLEOTIDE SEQUENCE [LARGE SCALE GENOMIC DNA]</scope>
    <source>
        <strain evidence="3 4">GAS138</strain>
    </source>
</reference>
<organism evidence="3 4">
    <name type="scientific">Bradyrhizobium erythrophlei</name>
    <dbReference type="NCBI Taxonomy" id="1437360"/>
    <lineage>
        <taxon>Bacteria</taxon>
        <taxon>Pseudomonadati</taxon>
        <taxon>Pseudomonadota</taxon>
        <taxon>Alphaproteobacteria</taxon>
        <taxon>Hyphomicrobiales</taxon>
        <taxon>Nitrobacteraceae</taxon>
        <taxon>Bradyrhizobium</taxon>
    </lineage>
</organism>
<dbReference type="Gene3D" id="6.10.250.3100">
    <property type="match status" value="1"/>
</dbReference>
<dbReference type="Pfam" id="PF08421">
    <property type="entry name" value="Methyltransf_13"/>
    <property type="match status" value="1"/>
</dbReference>
<feature type="domain" description="C-methyltransferase" evidence="2">
    <location>
        <begin position="257"/>
        <end position="414"/>
    </location>
</feature>
<dbReference type="GO" id="GO:0008168">
    <property type="term" value="F:methyltransferase activity"/>
    <property type="evidence" value="ECO:0007669"/>
    <property type="project" value="UniProtKB-KW"/>
</dbReference>
<accession>A0A1M5IPP5</accession>
<protein>
    <submittedName>
        <fullName evidence="3">Methyltransferase domain-containing protein</fullName>
    </submittedName>
</protein>
<proteinExistence type="predicted"/>
<dbReference type="RefSeq" id="WP_079600317.1">
    <property type="nucleotide sequence ID" value="NZ_LT670817.1"/>
</dbReference>
<dbReference type="EMBL" id="LT670817">
    <property type="protein sequence ID" value="SHG30221.1"/>
    <property type="molecule type" value="Genomic_DNA"/>
</dbReference>
<dbReference type="SUPFAM" id="SSF53335">
    <property type="entry name" value="S-adenosyl-L-methionine-dependent methyltransferases"/>
    <property type="match status" value="1"/>
</dbReference>
<keyword evidence="3" id="KW-0489">Methyltransferase</keyword>
<dbReference type="Pfam" id="PF08484">
    <property type="entry name" value="Methyltransf_14"/>
    <property type="match status" value="1"/>
</dbReference>
<dbReference type="Pfam" id="PF13489">
    <property type="entry name" value="Methyltransf_23"/>
    <property type="match status" value="1"/>
</dbReference>
<dbReference type="Gene3D" id="3.40.50.150">
    <property type="entry name" value="Vaccinia Virus protein VP39"/>
    <property type="match status" value="1"/>
</dbReference>
<evidence type="ECO:0000259" key="1">
    <source>
        <dbReference type="Pfam" id="PF08421"/>
    </source>
</evidence>
<dbReference type="InterPro" id="IPR038576">
    <property type="entry name" value="Methyltransf_Zn-bd_dom_put_sf"/>
</dbReference>
<dbReference type="Gene3D" id="6.20.50.110">
    <property type="entry name" value="Methyltransferase, zinc-binding domain"/>
    <property type="match status" value="1"/>
</dbReference>
<keyword evidence="3" id="KW-0808">Transferase</keyword>
<evidence type="ECO:0000313" key="3">
    <source>
        <dbReference type="EMBL" id="SHG30221.1"/>
    </source>
</evidence>
<sequence>MHLNLSPVLGATPTCRHCGSKLGLTLANLGLSPVANDYVDPVNYARAEPFYPLEALVCRECRLVQTCDMLAAGDIFRADYAYFSSHSSSWLEHAKTYVEDMARRFGLTPASRHVELASNDGYLLQYSMAKGIQCLGIEPCESVALAGRAKGVDTRIEFFGRDYARQLLTEGWAADLITGNNVLAHVPDINDFLDGVKLLLAPDGVATFEVQHLLKLMQRHQFDTIYHEHFSYLSLIAGARIFAKAGLRVFDVERPETHGGSIRFFVCHAHSARSESPRVAKLLDEERAYGLDSDAIYTAWNESVKATKRDLLELLVELKRQSKTIVGYGAPAKAATLLNFCGVGSDFLDFTVDRAPSKQGRYLPGVRIPIFPPEAIFEAKPDFVLILPWNLKDEIKAQMREIRSWGGRFIVPVPKATIEN</sequence>
<dbReference type="Proteomes" id="UP000189796">
    <property type="component" value="Chromosome I"/>
</dbReference>
<dbReference type="GO" id="GO:0032259">
    <property type="term" value="P:methylation"/>
    <property type="evidence" value="ECO:0007669"/>
    <property type="project" value="UniProtKB-KW"/>
</dbReference>
<evidence type="ECO:0000313" key="4">
    <source>
        <dbReference type="Proteomes" id="UP000189796"/>
    </source>
</evidence>
<gene>
    <name evidence="3" type="ORF">SAMN05443248_1074</name>
</gene>